<evidence type="ECO:0000313" key="3">
    <source>
        <dbReference type="Proteomes" id="UP000800041"/>
    </source>
</evidence>
<dbReference type="EMBL" id="ML977184">
    <property type="protein sequence ID" value="KAF1982483.1"/>
    <property type="molecule type" value="Genomic_DNA"/>
</dbReference>
<dbReference type="InterPro" id="IPR021463">
    <property type="entry name" value="Methyltransf_34"/>
</dbReference>
<dbReference type="OrthoDB" id="6419443at2759"/>
<name>A0A6G1GNF2_9PEZI</name>
<feature type="compositionally biased region" description="Low complexity" evidence="1">
    <location>
        <begin position="1"/>
        <end position="18"/>
    </location>
</feature>
<gene>
    <name evidence="2" type="ORF">K402DRAFT_457332</name>
</gene>
<evidence type="ECO:0000256" key="1">
    <source>
        <dbReference type="SAM" id="MobiDB-lite"/>
    </source>
</evidence>
<accession>A0A6G1GNF2</accession>
<feature type="region of interest" description="Disordered" evidence="1">
    <location>
        <begin position="265"/>
        <end position="288"/>
    </location>
</feature>
<dbReference type="Pfam" id="PF11312">
    <property type="entry name" value="Methyltransf_34"/>
    <property type="match status" value="1"/>
</dbReference>
<reference evidence="2" key="1">
    <citation type="journal article" date="2020" name="Stud. Mycol.">
        <title>101 Dothideomycetes genomes: a test case for predicting lifestyles and emergence of pathogens.</title>
        <authorList>
            <person name="Haridas S."/>
            <person name="Albert R."/>
            <person name="Binder M."/>
            <person name="Bloem J."/>
            <person name="Labutti K."/>
            <person name="Salamov A."/>
            <person name="Andreopoulos B."/>
            <person name="Baker S."/>
            <person name="Barry K."/>
            <person name="Bills G."/>
            <person name="Bluhm B."/>
            <person name="Cannon C."/>
            <person name="Castanera R."/>
            <person name="Culley D."/>
            <person name="Daum C."/>
            <person name="Ezra D."/>
            <person name="Gonzalez J."/>
            <person name="Henrissat B."/>
            <person name="Kuo A."/>
            <person name="Liang C."/>
            <person name="Lipzen A."/>
            <person name="Lutzoni F."/>
            <person name="Magnuson J."/>
            <person name="Mondo S."/>
            <person name="Nolan M."/>
            <person name="Ohm R."/>
            <person name="Pangilinan J."/>
            <person name="Park H.-J."/>
            <person name="Ramirez L."/>
            <person name="Alfaro M."/>
            <person name="Sun H."/>
            <person name="Tritt A."/>
            <person name="Yoshinaga Y."/>
            <person name="Zwiers L.-H."/>
            <person name="Turgeon B."/>
            <person name="Goodwin S."/>
            <person name="Spatafora J."/>
            <person name="Crous P."/>
            <person name="Grigoriev I."/>
        </authorList>
    </citation>
    <scope>NUCLEOTIDE SEQUENCE</scope>
    <source>
        <strain evidence="2">CBS 113979</strain>
    </source>
</reference>
<feature type="region of interest" description="Disordered" evidence="1">
    <location>
        <begin position="1"/>
        <end position="40"/>
    </location>
</feature>
<feature type="region of interest" description="Disordered" evidence="1">
    <location>
        <begin position="340"/>
        <end position="365"/>
    </location>
</feature>
<dbReference type="Proteomes" id="UP000800041">
    <property type="component" value="Unassembled WGS sequence"/>
</dbReference>
<organism evidence="2 3">
    <name type="scientific">Aulographum hederae CBS 113979</name>
    <dbReference type="NCBI Taxonomy" id="1176131"/>
    <lineage>
        <taxon>Eukaryota</taxon>
        <taxon>Fungi</taxon>
        <taxon>Dikarya</taxon>
        <taxon>Ascomycota</taxon>
        <taxon>Pezizomycotina</taxon>
        <taxon>Dothideomycetes</taxon>
        <taxon>Pleosporomycetidae</taxon>
        <taxon>Aulographales</taxon>
        <taxon>Aulographaceae</taxon>
    </lineage>
</organism>
<proteinExistence type="predicted"/>
<protein>
    <recommendedName>
        <fullName evidence="4">25S rRNA (Uridine(2843)-N(3))-methyltransferase</fullName>
    </recommendedName>
</protein>
<evidence type="ECO:0000313" key="2">
    <source>
        <dbReference type="EMBL" id="KAF1982483.1"/>
    </source>
</evidence>
<keyword evidence="3" id="KW-1185">Reference proteome</keyword>
<evidence type="ECO:0008006" key="4">
    <source>
        <dbReference type="Google" id="ProtNLM"/>
    </source>
</evidence>
<dbReference type="AlphaFoldDB" id="A0A6G1GNF2"/>
<sequence>MAPPGKSKANPKNKTAAPQKKKKTPLQPKSKTVPQSLDPSPSHISLELQQLLLNIFLSGFPTRLSDIADLQVLLQEVKGHLYNRDFLTAFGKEEYLEAYAVRWSPARALCYLKIYYDLFLDRDSSISSSEAAPKSEDGAGQSTKKIIALGGGAGAEIVALAAVQRLLYPQLSNSSPEETKNESPGLLDVAKFSVHAIDIASWDPITSALHTAVTTPPPLSKYASASARSNNRPLTSPSHFATTFTQADVLAMSVEEMIKVFSLCHSSPPSKEEKGDSEENEERQRDQAPSLITLMFTLNELLATSPSLTISFLRNLTTTTKEGTLLLIVDSSGSYSTISLASKRPESKTSESESQVSSADGNEKEGKQYPMHFLLDHILLGSSTAGKEKRDAEQTDKKWEKLRSEESVWFRLPSTADGSWTAGLKYPIKLEDMRYQLHLYRKCG</sequence>